<evidence type="ECO:0000256" key="1">
    <source>
        <dbReference type="SAM" id="MobiDB-lite"/>
    </source>
</evidence>
<evidence type="ECO:0000313" key="2">
    <source>
        <dbReference type="EMBL" id="PNL60350.1"/>
    </source>
</evidence>
<gene>
    <name evidence="2" type="ORF">A6J39_003500</name>
</gene>
<proteinExistence type="predicted"/>
<dbReference type="RefSeq" id="WP_019234107.1">
    <property type="nucleotide sequence ID" value="NZ_CAAAHR010000002.1"/>
</dbReference>
<keyword evidence="3" id="KW-1185">Reference proteome</keyword>
<reference evidence="2" key="1">
    <citation type="submission" date="2017-12" db="EMBL/GenBank/DDBJ databases">
        <title>FDA dAtabase for Regulatory Grade micrObial Sequences (FDA-ARGOS): Supporting development and validation of Infectious Disease Dx tests.</title>
        <authorList>
            <person name="Kerrigan L."/>
            <person name="Tallon L.J."/>
            <person name="Sadzewicz L."/>
            <person name="Sengamalay N."/>
            <person name="Ott S."/>
            <person name="Godinez A."/>
            <person name="Nagaraj S."/>
            <person name="Vavikolanu K."/>
            <person name="Vyas G."/>
            <person name="Nadendla S."/>
            <person name="Aluvathingal J."/>
            <person name="Sichtig H."/>
        </authorList>
    </citation>
    <scope>NUCLEOTIDE SEQUENCE [LARGE SCALE GENOMIC DNA]</scope>
    <source>
        <strain evidence="2">FDAARGOS_200</strain>
    </source>
</reference>
<comment type="caution">
    <text evidence="2">The sequence shown here is derived from an EMBL/GenBank/DDBJ whole genome shotgun (WGS) entry which is preliminary data.</text>
</comment>
<evidence type="ECO:0000313" key="3">
    <source>
        <dbReference type="Proteomes" id="UP000192511"/>
    </source>
</evidence>
<dbReference type="AlphaFoldDB" id="A0AAX0WQH9"/>
<protein>
    <submittedName>
        <fullName evidence="2">Uncharacterized protein</fullName>
    </submittedName>
</protein>
<dbReference type="EMBL" id="NBTX02000004">
    <property type="protein sequence ID" value="PNL60350.1"/>
    <property type="molecule type" value="Genomic_DNA"/>
</dbReference>
<accession>A0AAX0WQH9</accession>
<organism evidence="2 3">
    <name type="scientific">Legionella anisa</name>
    <dbReference type="NCBI Taxonomy" id="28082"/>
    <lineage>
        <taxon>Bacteria</taxon>
        <taxon>Pseudomonadati</taxon>
        <taxon>Pseudomonadota</taxon>
        <taxon>Gammaproteobacteria</taxon>
        <taxon>Legionellales</taxon>
        <taxon>Legionellaceae</taxon>
        <taxon>Legionella</taxon>
    </lineage>
</organism>
<name>A0AAX0WQH9_9GAMM</name>
<feature type="compositionally biased region" description="Basic and acidic residues" evidence="1">
    <location>
        <begin position="16"/>
        <end position="31"/>
    </location>
</feature>
<dbReference type="GeneID" id="98064729"/>
<sequence>MHSLKKLLKKLTQSKNDSREPTINSHDEEPVQSKPLFSPNQTTSDFFSHPKMSDLAQVGKTKALGYLPLEAIRDSGFELFQVTLLLKKKGLKFFVIPNPTDKEEIYAYNPDKNKYVRIADNMEYKVIPKGGFLSIRSGALVAYDEKAVNDFLKENEHILNEENGNEPNLEDHWPLAADDFVNMLFRKKAESGNMDRLVHKIFEEMPNQSQLGDLTIK</sequence>
<feature type="region of interest" description="Disordered" evidence="1">
    <location>
        <begin position="1"/>
        <end position="40"/>
    </location>
</feature>
<dbReference type="Proteomes" id="UP000192511">
    <property type="component" value="Unassembled WGS sequence"/>
</dbReference>